<proteinExistence type="predicted"/>
<protein>
    <submittedName>
        <fullName evidence="1">Uncharacterized protein</fullName>
    </submittedName>
</protein>
<evidence type="ECO:0000313" key="1">
    <source>
        <dbReference type="EMBL" id="MBG3877617.1"/>
    </source>
</evidence>
<dbReference type="EMBL" id="VRYY01000332">
    <property type="protein sequence ID" value="MBG3877617.1"/>
    <property type="molecule type" value="Genomic_DNA"/>
</dbReference>
<comment type="caution">
    <text evidence="1">The sequence shown here is derived from an EMBL/GenBank/DDBJ whole genome shotgun (WGS) entry which is preliminary data.</text>
</comment>
<reference evidence="1 2" key="1">
    <citation type="submission" date="2019-08" db="EMBL/GenBank/DDBJ databases">
        <authorList>
            <person name="Luo N."/>
        </authorList>
    </citation>
    <scope>NUCLEOTIDE SEQUENCE [LARGE SCALE GENOMIC DNA]</scope>
    <source>
        <strain evidence="1 2">NCIMB 9442</strain>
    </source>
</reference>
<dbReference type="RefSeq" id="WP_167126119.1">
    <property type="nucleotide sequence ID" value="NZ_VRYY01000332.1"/>
</dbReference>
<name>A0ABS0J653_9BACT</name>
<sequence>MANHEEDDGYDYLFEAAYEALEESGFTGLLVSGYEDMPEPAPVEGHMPDLTATNAKGVACIFEICPREAFATQELAERLLAFARHAEAIKGHLVLIVPEGEEDVAWAFLSEHAIPEDRLDVWEA</sequence>
<accession>A0ABS0J653</accession>
<dbReference type="Proteomes" id="UP001194469">
    <property type="component" value="Unassembled WGS sequence"/>
</dbReference>
<gene>
    <name evidence="1" type="ORF">FVW20_11475</name>
</gene>
<evidence type="ECO:0000313" key="2">
    <source>
        <dbReference type="Proteomes" id="UP001194469"/>
    </source>
</evidence>
<organism evidence="1 2">
    <name type="scientific">Nitratidesulfovibrio oxamicus</name>
    <dbReference type="NCBI Taxonomy" id="32016"/>
    <lineage>
        <taxon>Bacteria</taxon>
        <taxon>Pseudomonadati</taxon>
        <taxon>Thermodesulfobacteriota</taxon>
        <taxon>Desulfovibrionia</taxon>
        <taxon>Desulfovibrionales</taxon>
        <taxon>Desulfovibrionaceae</taxon>
        <taxon>Nitratidesulfovibrio</taxon>
    </lineage>
</organism>
<keyword evidence="2" id="KW-1185">Reference proteome</keyword>